<comment type="similarity">
    <text evidence="2">Belongs to the cytochrome P450 family.</text>
</comment>
<organism evidence="3 4">
    <name type="scientific">Parasphingorhabdus halotolerans</name>
    <dbReference type="NCBI Taxonomy" id="2725558"/>
    <lineage>
        <taxon>Bacteria</taxon>
        <taxon>Pseudomonadati</taxon>
        <taxon>Pseudomonadota</taxon>
        <taxon>Alphaproteobacteria</taxon>
        <taxon>Sphingomonadales</taxon>
        <taxon>Sphingomonadaceae</taxon>
        <taxon>Parasphingorhabdus</taxon>
    </lineage>
</organism>
<evidence type="ECO:0000313" key="4">
    <source>
        <dbReference type="Proteomes" id="UP000501600"/>
    </source>
</evidence>
<dbReference type="PRINTS" id="PR00385">
    <property type="entry name" value="P450"/>
</dbReference>
<dbReference type="SUPFAM" id="SSF48264">
    <property type="entry name" value="Cytochrome P450"/>
    <property type="match status" value="1"/>
</dbReference>
<proteinExistence type="inferred from homology"/>
<protein>
    <submittedName>
        <fullName evidence="3">Cytochrome P450</fullName>
    </submittedName>
</protein>
<dbReference type="CDD" id="cd00302">
    <property type="entry name" value="cytochrome_P450"/>
    <property type="match status" value="1"/>
</dbReference>
<dbReference type="PRINTS" id="PR00463">
    <property type="entry name" value="EP450I"/>
</dbReference>
<dbReference type="Gene3D" id="1.10.630.10">
    <property type="entry name" value="Cytochrome P450"/>
    <property type="match status" value="1"/>
</dbReference>
<dbReference type="InterPro" id="IPR039983">
    <property type="entry name" value="CYP46A1"/>
</dbReference>
<comment type="cofactor">
    <cofactor evidence="1">
        <name>heme</name>
        <dbReference type="ChEBI" id="CHEBI:30413"/>
    </cofactor>
</comment>
<dbReference type="KEGG" id="phao:HF685_05255"/>
<name>A0A6H2DKN5_9SPHN</name>
<dbReference type="PANTHER" id="PTHR24293">
    <property type="entry name" value="CYTOCHROME P450 FAMILY 46 SUBFAMILY A"/>
    <property type="match status" value="1"/>
</dbReference>
<keyword evidence="4" id="KW-1185">Reference proteome</keyword>
<dbReference type="EMBL" id="CP051217">
    <property type="protein sequence ID" value="QJB68758.1"/>
    <property type="molecule type" value="Genomic_DNA"/>
</dbReference>
<feature type="binding site" description="axial binding residue" evidence="1">
    <location>
        <position position="396"/>
    </location>
    <ligand>
        <name>heme</name>
        <dbReference type="ChEBI" id="CHEBI:30413"/>
    </ligand>
    <ligandPart>
        <name>Fe</name>
        <dbReference type="ChEBI" id="CHEBI:18248"/>
    </ligandPart>
</feature>
<keyword evidence="1 2" id="KW-0479">Metal-binding</keyword>
<dbReference type="PROSITE" id="PS00086">
    <property type="entry name" value="CYTOCHROME_P450"/>
    <property type="match status" value="1"/>
</dbReference>
<evidence type="ECO:0000256" key="2">
    <source>
        <dbReference type="RuleBase" id="RU000461"/>
    </source>
</evidence>
<dbReference type="InterPro" id="IPR036396">
    <property type="entry name" value="Cyt_P450_sf"/>
</dbReference>
<dbReference type="RefSeq" id="WP_168818600.1">
    <property type="nucleotide sequence ID" value="NZ_CP051217.1"/>
</dbReference>
<reference evidence="3 4" key="1">
    <citation type="submission" date="2020-04" db="EMBL/GenBank/DDBJ databases">
        <title>Genome sequence for Sphingorhabdus sp. strain M1.</title>
        <authorList>
            <person name="Park S.-J."/>
        </authorList>
    </citation>
    <scope>NUCLEOTIDE SEQUENCE [LARGE SCALE GENOMIC DNA]</scope>
    <source>
        <strain evidence="3 4">JK6</strain>
    </source>
</reference>
<dbReference type="InterPro" id="IPR001128">
    <property type="entry name" value="Cyt_P450"/>
</dbReference>
<dbReference type="InterPro" id="IPR002401">
    <property type="entry name" value="Cyt_P450_E_grp-I"/>
</dbReference>
<dbReference type="GO" id="GO:0020037">
    <property type="term" value="F:heme binding"/>
    <property type="evidence" value="ECO:0007669"/>
    <property type="project" value="InterPro"/>
</dbReference>
<dbReference type="Proteomes" id="UP000501600">
    <property type="component" value="Chromosome"/>
</dbReference>
<keyword evidence="2" id="KW-0560">Oxidoreductase</keyword>
<dbReference type="PANTHER" id="PTHR24293:SF0">
    <property type="entry name" value="CYP46A1 PROTEIN-RELATED"/>
    <property type="match status" value="1"/>
</dbReference>
<keyword evidence="1 2" id="KW-0408">Iron</keyword>
<evidence type="ECO:0000256" key="1">
    <source>
        <dbReference type="PIRSR" id="PIRSR602401-1"/>
    </source>
</evidence>
<sequence length="465" mass="51904">MATQAKTIEEPKPIPTVSGLPLVGNTLEMAKDPAAFFVRCYRDYGPVYRVNVFGQKSYVIAGPEAGKFMNTKAARNGLRSKEFWQGLVDHHGASKTLTGVDGEDHQKMRAIMRDGFSRNAMFGRYHELTDIIDISLARDWNEEAVPVVEAFQYMIVHLLGEVMTGNAPLEYVRDIRVNILYILNVLVTKQRPGFMIHMPEFKRASKRVDELGQSMVDEFFAHAEAGTLPKNLLGDVMRGHLDDPELIQKRDLKLVLTGPYVAGLDTVANTLAAAVYGILKTPGVLEKVQAEADELFARDVVTERDVLGLDYIQSCLKEAMRLWPIAVAQMRTTNHDLEFEGYVVPKDETIFIGTSVPHFMEEFFPDPMKFDPDRVDRREHLKPGAYAPFGRGTHSCLGQSLAEVMMGICIARLFHRMNISLTSPDYVLKTKTAPTPGPAMSFKIKVDGERNPAKSLDAEILGEAA</sequence>
<gene>
    <name evidence="3" type="ORF">HF685_05255</name>
</gene>
<dbReference type="InterPro" id="IPR017972">
    <property type="entry name" value="Cyt_P450_CS"/>
</dbReference>
<dbReference type="AlphaFoldDB" id="A0A6H2DKN5"/>
<dbReference type="GO" id="GO:0005506">
    <property type="term" value="F:iron ion binding"/>
    <property type="evidence" value="ECO:0007669"/>
    <property type="project" value="InterPro"/>
</dbReference>
<accession>A0A6H2DKN5</accession>
<evidence type="ECO:0000313" key="3">
    <source>
        <dbReference type="EMBL" id="QJB68758.1"/>
    </source>
</evidence>
<keyword evidence="2" id="KW-0503">Monooxygenase</keyword>
<dbReference type="Pfam" id="PF00067">
    <property type="entry name" value="p450"/>
    <property type="match status" value="1"/>
</dbReference>
<dbReference type="GO" id="GO:0033781">
    <property type="term" value="F:cholesterol 24-hydroxylase activity"/>
    <property type="evidence" value="ECO:0007669"/>
    <property type="project" value="InterPro"/>
</dbReference>
<keyword evidence="1 2" id="KW-0349">Heme</keyword>
<dbReference type="GO" id="GO:0006707">
    <property type="term" value="P:cholesterol catabolic process"/>
    <property type="evidence" value="ECO:0007669"/>
    <property type="project" value="InterPro"/>
</dbReference>